<feature type="compositionally biased region" description="Basic residues" evidence="1">
    <location>
        <begin position="249"/>
        <end position="258"/>
    </location>
</feature>
<sequence length="258" mass="27278">MGEPASPLGPFPPLSSTVAAGSPTGSRGLEEGELRESPSAGRGAWRDLLGKRQHVGKLRYYPNVLQNGIVSLPRLGDNGELLSARIELSYPWKPKVENRQWVATGRMFSSCWHDGLVPEVKSSKERDMPSVCQSLIPATVGIPSLEQVDQRPENLPQSLPKIAGVAGTDAVVREVPGETSSPSPSNPLDEAAAMPIEGSEPQLDVGSQPEVVALPVLGSSVGLEAGLAVEQRVHSPSSGDSVKTTTVKKNLRKKSAKG</sequence>
<proteinExistence type="predicted"/>
<name>A0AAV8S5F7_9ROSI</name>
<dbReference type="Proteomes" id="UP001159364">
    <property type="component" value="Unassembled WGS sequence"/>
</dbReference>
<evidence type="ECO:0000313" key="3">
    <source>
        <dbReference type="Proteomes" id="UP001159364"/>
    </source>
</evidence>
<evidence type="ECO:0000256" key="1">
    <source>
        <dbReference type="SAM" id="MobiDB-lite"/>
    </source>
</evidence>
<gene>
    <name evidence="2" type="ORF">K2173_014523</name>
</gene>
<reference evidence="2 3" key="1">
    <citation type="submission" date="2021-09" db="EMBL/GenBank/DDBJ databases">
        <title>Genomic insights and catalytic innovation underlie evolution of tropane alkaloids biosynthesis.</title>
        <authorList>
            <person name="Wang Y.-J."/>
            <person name="Tian T."/>
            <person name="Huang J.-P."/>
            <person name="Huang S.-X."/>
        </authorList>
    </citation>
    <scope>NUCLEOTIDE SEQUENCE [LARGE SCALE GENOMIC DNA]</scope>
    <source>
        <strain evidence="2">KIB-2018</strain>
        <tissue evidence="2">Leaf</tissue>
    </source>
</reference>
<feature type="region of interest" description="Disordered" evidence="1">
    <location>
        <begin position="230"/>
        <end position="258"/>
    </location>
</feature>
<evidence type="ECO:0000313" key="2">
    <source>
        <dbReference type="EMBL" id="KAJ8747286.1"/>
    </source>
</evidence>
<protein>
    <submittedName>
        <fullName evidence="2">Uncharacterized protein</fullName>
    </submittedName>
</protein>
<feature type="compositionally biased region" description="Polar residues" evidence="1">
    <location>
        <begin position="234"/>
        <end position="248"/>
    </location>
</feature>
<accession>A0AAV8S5F7</accession>
<comment type="caution">
    <text evidence="2">The sequence shown here is derived from an EMBL/GenBank/DDBJ whole genome shotgun (WGS) entry which is preliminary data.</text>
</comment>
<dbReference type="EMBL" id="JAIWQS010000202">
    <property type="protein sequence ID" value="KAJ8747286.1"/>
    <property type="molecule type" value="Genomic_DNA"/>
</dbReference>
<dbReference type="AlphaFoldDB" id="A0AAV8S5F7"/>
<organism evidence="2 3">
    <name type="scientific">Erythroxylum novogranatense</name>
    <dbReference type="NCBI Taxonomy" id="1862640"/>
    <lineage>
        <taxon>Eukaryota</taxon>
        <taxon>Viridiplantae</taxon>
        <taxon>Streptophyta</taxon>
        <taxon>Embryophyta</taxon>
        <taxon>Tracheophyta</taxon>
        <taxon>Spermatophyta</taxon>
        <taxon>Magnoliopsida</taxon>
        <taxon>eudicotyledons</taxon>
        <taxon>Gunneridae</taxon>
        <taxon>Pentapetalae</taxon>
        <taxon>rosids</taxon>
        <taxon>fabids</taxon>
        <taxon>Malpighiales</taxon>
        <taxon>Erythroxylaceae</taxon>
        <taxon>Erythroxylum</taxon>
    </lineage>
</organism>
<feature type="region of interest" description="Disordered" evidence="1">
    <location>
        <begin position="1"/>
        <end position="41"/>
    </location>
</feature>
<keyword evidence="3" id="KW-1185">Reference proteome</keyword>